<dbReference type="CDD" id="cd15457">
    <property type="entry name" value="NADAR"/>
    <property type="match status" value="1"/>
</dbReference>
<evidence type="ECO:0000259" key="3">
    <source>
        <dbReference type="Pfam" id="PF08719"/>
    </source>
</evidence>
<accession>A0ABY9RLF0</accession>
<comment type="catalytic activity">
    <reaction evidence="2">
        <text>2,5-diamino-6-hydroxy-4-(5-phosphoribosylamino)-pyrimidine + H2O = 2,5,6-triamino-4-hydroxypyrimidine + D-ribose 5-phosphate</text>
        <dbReference type="Rhea" id="RHEA:23436"/>
        <dbReference type="ChEBI" id="CHEBI:15377"/>
        <dbReference type="ChEBI" id="CHEBI:58614"/>
        <dbReference type="ChEBI" id="CHEBI:78346"/>
        <dbReference type="ChEBI" id="CHEBI:137796"/>
    </reaction>
</comment>
<evidence type="ECO:0000256" key="2">
    <source>
        <dbReference type="ARBA" id="ARBA00000751"/>
    </source>
</evidence>
<dbReference type="NCBIfam" id="TIGR02464">
    <property type="entry name" value="ribofla_fusion"/>
    <property type="match status" value="1"/>
</dbReference>
<comment type="catalytic activity">
    <reaction evidence="1">
        <text>5-amino-6-(5-phospho-D-ribosylamino)uracil + H2O = 5,6-diaminouracil + D-ribose 5-phosphate</text>
        <dbReference type="Rhea" id="RHEA:55020"/>
        <dbReference type="ChEBI" id="CHEBI:15377"/>
        <dbReference type="ChEBI" id="CHEBI:46252"/>
        <dbReference type="ChEBI" id="CHEBI:58453"/>
        <dbReference type="ChEBI" id="CHEBI:78346"/>
    </reaction>
</comment>
<organism evidence="4 5">
    <name type="scientific">Undibacterium cyanobacteriorum</name>
    <dbReference type="NCBI Taxonomy" id="3073561"/>
    <lineage>
        <taxon>Bacteria</taxon>
        <taxon>Pseudomonadati</taxon>
        <taxon>Pseudomonadota</taxon>
        <taxon>Betaproteobacteria</taxon>
        <taxon>Burkholderiales</taxon>
        <taxon>Oxalobacteraceae</taxon>
        <taxon>Undibacterium</taxon>
    </lineage>
</organism>
<dbReference type="Proteomes" id="UP001181355">
    <property type="component" value="Chromosome"/>
</dbReference>
<evidence type="ECO:0000313" key="5">
    <source>
        <dbReference type="Proteomes" id="UP001181355"/>
    </source>
</evidence>
<dbReference type="Gene3D" id="1.10.357.40">
    <property type="entry name" value="YbiA-like"/>
    <property type="match status" value="1"/>
</dbReference>
<name>A0ABY9RLF0_9BURK</name>
<dbReference type="SUPFAM" id="SSF143990">
    <property type="entry name" value="YbiA-like"/>
    <property type="match status" value="1"/>
</dbReference>
<proteinExistence type="predicted"/>
<keyword evidence="5" id="KW-1185">Reference proteome</keyword>
<dbReference type="Pfam" id="PF08719">
    <property type="entry name" value="NADAR"/>
    <property type="match status" value="1"/>
</dbReference>
<gene>
    <name evidence="4" type="ORF">RF679_07055</name>
</gene>
<feature type="domain" description="NADAR" evidence="3">
    <location>
        <begin position="6"/>
        <end position="143"/>
    </location>
</feature>
<protein>
    <submittedName>
        <fullName evidence="4">NADAR family protein</fullName>
    </submittedName>
</protein>
<dbReference type="InterPro" id="IPR012816">
    <property type="entry name" value="NADAR"/>
</dbReference>
<dbReference type="RefSeq" id="WP_309483515.1">
    <property type="nucleotide sequence ID" value="NZ_CP133720.1"/>
</dbReference>
<evidence type="ECO:0000256" key="1">
    <source>
        <dbReference type="ARBA" id="ARBA00000022"/>
    </source>
</evidence>
<dbReference type="InterPro" id="IPR037238">
    <property type="entry name" value="YbiA-like_sf"/>
</dbReference>
<sequence>MANSIYFFNRDDKYFELSNFAGFGFELNQHYWRTMEHYFQAMKFEGTPQFEKILNAGSPKQAKDLGQSRAYPIRSDWDQVKEEIMLLGLREKFKNPELKALLLGTGKKILVENSPYDRYWGIGPNGKGKNRLGMLLMQLRSELANAQLKV</sequence>
<dbReference type="EMBL" id="CP133720">
    <property type="protein sequence ID" value="WMW82038.1"/>
    <property type="molecule type" value="Genomic_DNA"/>
</dbReference>
<reference evidence="4" key="1">
    <citation type="submission" date="2023-09" db="EMBL/GenBank/DDBJ databases">
        <title>Undibacterium sp. 20NA77.5 isolated from freshwater.</title>
        <authorList>
            <person name="Le V."/>
            <person name="Ko S.-R."/>
            <person name="Ahn C.-Y."/>
            <person name="Oh H.-M."/>
        </authorList>
    </citation>
    <scope>NUCLEOTIDE SEQUENCE</scope>
    <source>
        <strain evidence="4">20NA77.5</strain>
    </source>
</reference>
<evidence type="ECO:0000313" key="4">
    <source>
        <dbReference type="EMBL" id="WMW82038.1"/>
    </source>
</evidence>